<sequence length="169" mass="20148">MSGVNYIIELPMDQQLLLYEDFKRTYLSVINEDFIKTIFKDCASYLSHTFYREFSGISNFYGYGKYRKIMASLVCTFNEYTYLDENKRLYYFYWCTSKPKKILDTGYLPQFVYISEKKAYTITELSTLSPNLTLQALFKYFNLIYEQKFIFGHIDSKFTNLNFDNSSVS</sequence>
<protein>
    <submittedName>
        <fullName evidence="1">Uncharacterized protein</fullName>
    </submittedName>
</protein>
<comment type="caution">
    <text evidence="1">The sequence shown here is derived from an EMBL/GenBank/DDBJ whole genome shotgun (WGS) entry which is preliminary data.</text>
</comment>
<organism evidence="1 2">
    <name type="scientific">Thelohanellus kitauei</name>
    <name type="common">Myxosporean</name>
    <dbReference type="NCBI Taxonomy" id="669202"/>
    <lineage>
        <taxon>Eukaryota</taxon>
        <taxon>Metazoa</taxon>
        <taxon>Cnidaria</taxon>
        <taxon>Myxozoa</taxon>
        <taxon>Myxosporea</taxon>
        <taxon>Bivalvulida</taxon>
        <taxon>Platysporina</taxon>
        <taxon>Myxobolidae</taxon>
        <taxon>Thelohanellus</taxon>
    </lineage>
</organism>
<proteinExistence type="predicted"/>
<gene>
    <name evidence="1" type="ORF">RF11_15630</name>
</gene>
<evidence type="ECO:0000313" key="1">
    <source>
        <dbReference type="EMBL" id="KII73928.1"/>
    </source>
</evidence>
<keyword evidence="2" id="KW-1185">Reference proteome</keyword>
<dbReference type="Proteomes" id="UP000031668">
    <property type="component" value="Unassembled WGS sequence"/>
</dbReference>
<dbReference type="AlphaFoldDB" id="A0A0C2JWS5"/>
<accession>A0A0C2JWS5</accession>
<evidence type="ECO:0000313" key="2">
    <source>
        <dbReference type="Proteomes" id="UP000031668"/>
    </source>
</evidence>
<dbReference type="EMBL" id="JWZT01000607">
    <property type="protein sequence ID" value="KII73928.1"/>
    <property type="molecule type" value="Genomic_DNA"/>
</dbReference>
<name>A0A0C2JWS5_THEKT</name>
<reference evidence="1 2" key="1">
    <citation type="journal article" date="2014" name="Genome Biol. Evol.">
        <title>The genome of the myxosporean Thelohanellus kitauei shows adaptations to nutrient acquisition within its fish host.</title>
        <authorList>
            <person name="Yang Y."/>
            <person name="Xiong J."/>
            <person name="Zhou Z."/>
            <person name="Huo F."/>
            <person name="Miao W."/>
            <person name="Ran C."/>
            <person name="Liu Y."/>
            <person name="Zhang J."/>
            <person name="Feng J."/>
            <person name="Wang M."/>
            <person name="Wang M."/>
            <person name="Wang L."/>
            <person name="Yao B."/>
        </authorList>
    </citation>
    <scope>NUCLEOTIDE SEQUENCE [LARGE SCALE GENOMIC DNA]</scope>
    <source>
        <strain evidence="1">Wuqing</strain>
    </source>
</reference>